<reference evidence="2 3" key="1">
    <citation type="journal article" date="2012" name="J. Bacteriol.">
        <title>Complete genome sequences of Desulfosporosinus orientis DSM765T, Desulfosporosinus youngiae DSM17734T, Desulfosporosinus meridiei DSM13257T, and Desulfosporosinus acidiphilus DSM22704T.</title>
        <authorList>
            <person name="Pester M."/>
            <person name="Brambilla E."/>
            <person name="Alazard D."/>
            <person name="Rattei T."/>
            <person name="Weinmaier T."/>
            <person name="Han J."/>
            <person name="Lucas S."/>
            <person name="Lapidus A."/>
            <person name="Cheng J.F."/>
            <person name="Goodwin L."/>
            <person name="Pitluck S."/>
            <person name="Peters L."/>
            <person name="Ovchinnikova G."/>
            <person name="Teshima H."/>
            <person name="Detter J.C."/>
            <person name="Han C.S."/>
            <person name="Tapia R."/>
            <person name="Land M.L."/>
            <person name="Hauser L."/>
            <person name="Kyrpides N.C."/>
            <person name="Ivanova N.N."/>
            <person name="Pagani I."/>
            <person name="Huntmann M."/>
            <person name="Wei C.L."/>
            <person name="Davenport K.W."/>
            <person name="Daligault H."/>
            <person name="Chain P.S."/>
            <person name="Chen A."/>
            <person name="Mavromatis K."/>
            <person name="Markowitz V."/>
            <person name="Szeto E."/>
            <person name="Mikhailova N."/>
            <person name="Pati A."/>
            <person name="Wagner M."/>
            <person name="Woyke T."/>
            <person name="Ollivier B."/>
            <person name="Klenk H.P."/>
            <person name="Spring S."/>
            <person name="Loy A."/>
        </authorList>
    </citation>
    <scope>NUCLEOTIDE SEQUENCE [LARGE SCALE GENOMIC DNA]</scope>
    <source>
        <strain evidence="3">DSM 22704 / JCM 16185 / SJ4</strain>
    </source>
</reference>
<dbReference type="InterPro" id="IPR041657">
    <property type="entry name" value="HTH_17"/>
</dbReference>
<name>I4DAL1_DESAJ</name>
<evidence type="ECO:0000259" key="1">
    <source>
        <dbReference type="Pfam" id="PF12728"/>
    </source>
</evidence>
<dbReference type="OrthoDB" id="9892517at2"/>
<proteinExistence type="predicted"/>
<evidence type="ECO:0000313" key="3">
    <source>
        <dbReference type="Proteomes" id="UP000002892"/>
    </source>
</evidence>
<gene>
    <name evidence="2" type="ordered locus">Desaci_3967</name>
</gene>
<dbReference type="HOGENOM" id="CLU_2141834_0_0_9"/>
<feature type="domain" description="Helix-turn-helix" evidence="1">
    <location>
        <begin position="45"/>
        <end position="94"/>
    </location>
</feature>
<sequence>MSNEEIDARILKSLSAEKKKILLTKLGLIPLLPSIISNINDDDIYSTKDLAEFLKISPQHVTRLCRQGTLDAFQSVPRGKYMLFGKNIKDFLNRSYYPPKKIEKLAEKFLNE</sequence>
<dbReference type="Pfam" id="PF12728">
    <property type="entry name" value="HTH_17"/>
    <property type="match status" value="1"/>
</dbReference>
<organism evidence="2 3">
    <name type="scientific">Desulfosporosinus acidiphilus (strain DSM 22704 / JCM 16185 / SJ4)</name>
    <dbReference type="NCBI Taxonomy" id="646529"/>
    <lineage>
        <taxon>Bacteria</taxon>
        <taxon>Bacillati</taxon>
        <taxon>Bacillota</taxon>
        <taxon>Clostridia</taxon>
        <taxon>Eubacteriales</taxon>
        <taxon>Desulfitobacteriaceae</taxon>
        <taxon>Desulfosporosinus</taxon>
    </lineage>
</organism>
<dbReference type="EMBL" id="CP003639">
    <property type="protein sequence ID" value="AFM42835.1"/>
    <property type="molecule type" value="Genomic_DNA"/>
</dbReference>
<dbReference type="Proteomes" id="UP000002892">
    <property type="component" value="Chromosome"/>
</dbReference>
<dbReference type="KEGG" id="dai:Desaci_3967"/>
<accession>I4DAL1</accession>
<keyword evidence="3" id="KW-1185">Reference proteome</keyword>
<protein>
    <recommendedName>
        <fullName evidence="1">Helix-turn-helix domain-containing protein</fullName>
    </recommendedName>
</protein>
<evidence type="ECO:0000313" key="2">
    <source>
        <dbReference type="EMBL" id="AFM42835.1"/>
    </source>
</evidence>
<dbReference type="AlphaFoldDB" id="I4DAL1"/>
<dbReference type="RefSeq" id="WP_014828822.1">
    <property type="nucleotide sequence ID" value="NC_018068.1"/>
</dbReference>